<accession>A0ABD2PJA5</accession>
<proteinExistence type="predicted"/>
<evidence type="ECO:0000256" key="1">
    <source>
        <dbReference type="SAM" id="MobiDB-lite"/>
    </source>
</evidence>
<dbReference type="AlphaFoldDB" id="A0ABD2PJA5"/>
<organism evidence="2 3">
    <name type="scientific">Cichlidogyrus casuarinus</name>
    <dbReference type="NCBI Taxonomy" id="1844966"/>
    <lineage>
        <taxon>Eukaryota</taxon>
        <taxon>Metazoa</taxon>
        <taxon>Spiralia</taxon>
        <taxon>Lophotrochozoa</taxon>
        <taxon>Platyhelminthes</taxon>
        <taxon>Monogenea</taxon>
        <taxon>Monopisthocotylea</taxon>
        <taxon>Dactylogyridea</taxon>
        <taxon>Ancyrocephalidae</taxon>
        <taxon>Cichlidogyrus</taxon>
    </lineage>
</organism>
<evidence type="ECO:0000313" key="2">
    <source>
        <dbReference type="EMBL" id="KAL3307514.1"/>
    </source>
</evidence>
<name>A0ABD2PJA5_9PLAT</name>
<gene>
    <name evidence="2" type="ORF">Ciccas_013969</name>
</gene>
<reference evidence="2 3" key="1">
    <citation type="submission" date="2024-11" db="EMBL/GenBank/DDBJ databases">
        <title>Adaptive evolution of stress response genes in parasites aligns with host niche diversity.</title>
        <authorList>
            <person name="Hahn C."/>
            <person name="Resl P."/>
        </authorList>
    </citation>
    <scope>NUCLEOTIDE SEQUENCE [LARGE SCALE GENOMIC DNA]</scope>
    <source>
        <strain evidence="2">EGGRZ-B1_66</strain>
        <tissue evidence="2">Body</tissue>
    </source>
</reference>
<evidence type="ECO:0000313" key="3">
    <source>
        <dbReference type="Proteomes" id="UP001626550"/>
    </source>
</evidence>
<keyword evidence="3" id="KW-1185">Reference proteome</keyword>
<sequence>MDAVNGNWFAEWNQQADFESERKMVDEVLRKLNHRGGICCFYTEQEMIKTKLRYWLEQYEASNTNKLMSDEEKTRCQHTCLECARLWSECADEIRCISMSLFTLCSKYERIAQVSERTVLVQEARNPEKPPVEVTKKKPEEKNKNKISEKLKTKPKATKEDKENKEKAKKPAGKHKIHVQTNKDTELKPQEEEKPTTSTQVKSKPYVIMV</sequence>
<feature type="compositionally biased region" description="Basic residues" evidence="1">
    <location>
        <begin position="167"/>
        <end position="178"/>
    </location>
</feature>
<dbReference type="EMBL" id="JBJKFK010007162">
    <property type="protein sequence ID" value="KAL3307514.1"/>
    <property type="molecule type" value="Genomic_DNA"/>
</dbReference>
<feature type="compositionally biased region" description="Basic and acidic residues" evidence="1">
    <location>
        <begin position="125"/>
        <end position="166"/>
    </location>
</feature>
<feature type="compositionally biased region" description="Basic and acidic residues" evidence="1">
    <location>
        <begin position="181"/>
        <end position="195"/>
    </location>
</feature>
<feature type="region of interest" description="Disordered" evidence="1">
    <location>
        <begin position="122"/>
        <end position="210"/>
    </location>
</feature>
<dbReference type="Proteomes" id="UP001626550">
    <property type="component" value="Unassembled WGS sequence"/>
</dbReference>
<protein>
    <submittedName>
        <fullName evidence="2">Uncharacterized protein</fullName>
    </submittedName>
</protein>
<comment type="caution">
    <text evidence="2">The sequence shown here is derived from an EMBL/GenBank/DDBJ whole genome shotgun (WGS) entry which is preliminary data.</text>
</comment>